<organism evidence="1 2">
    <name type="scientific">Craurococcus roseus</name>
    <dbReference type="NCBI Taxonomy" id="77585"/>
    <lineage>
        <taxon>Bacteria</taxon>
        <taxon>Pseudomonadati</taxon>
        <taxon>Pseudomonadota</taxon>
        <taxon>Alphaproteobacteria</taxon>
        <taxon>Acetobacterales</taxon>
        <taxon>Acetobacteraceae</taxon>
        <taxon>Craurococcus</taxon>
    </lineage>
</organism>
<gene>
    <name evidence="1" type="ORF">GCM10009416_47660</name>
</gene>
<dbReference type="SUPFAM" id="SSF53448">
    <property type="entry name" value="Nucleotide-diphospho-sugar transferases"/>
    <property type="match status" value="1"/>
</dbReference>
<evidence type="ECO:0000313" key="1">
    <source>
        <dbReference type="EMBL" id="GAA0604532.1"/>
    </source>
</evidence>
<dbReference type="PANTHER" id="PTHR43179">
    <property type="entry name" value="RHAMNOSYLTRANSFERASE WBBL"/>
    <property type="match status" value="1"/>
</dbReference>
<name>A0ABP3R874_9PROT</name>
<proteinExistence type="predicted"/>
<comment type="caution">
    <text evidence="1">The sequence shown here is derived from an EMBL/GenBank/DDBJ whole genome shotgun (WGS) entry which is preliminary data.</text>
</comment>
<protein>
    <recommendedName>
        <fullName evidence="3">Glycosyltransferase</fullName>
    </recommendedName>
</protein>
<dbReference type="InterPro" id="IPR029044">
    <property type="entry name" value="Nucleotide-diphossugar_trans"/>
</dbReference>
<keyword evidence="2" id="KW-1185">Reference proteome</keyword>
<accession>A0ABP3R874</accession>
<dbReference type="Gene3D" id="3.90.550.10">
    <property type="entry name" value="Spore Coat Polysaccharide Biosynthesis Protein SpsA, Chain A"/>
    <property type="match status" value="1"/>
</dbReference>
<sequence>MRRTKAEAAPGKPGAAAFPGAAVGLQPVEHRLVRLPSGVVLLELNCAVPAEGAGGAALLVDGAPLPPPSALLSLSRPGAPSRAILAVRDSAELLRPGAACVLTLGGAPAAAFPLDPPVPAETLTLDREAGDHERLLRFLVGTCAQALRAADDPDLAALCHSLARAAAGEGAGGDAVPLSHPGARLSAWAVPLAGGGSGAWRLLSRGAVRRIAPPEGGVLLLDKPPVAGAVLLPPAPAAPLAFQTAVRGAASLPGLATLAREALRPDGSGPGAAAGRRVLPALLRRARTDARCAALLREAQLMEPARPQRLNDPAKPVGGALELAVSDHGGGLFLCGWLRDPLALVDGLELRGPGGEAQPIPPAALHRVARPDLAERFARAAFGGAGLAPGFLAHLPAADHPGVAQWRLGVRLLSGASLDLSAPPGLLPPETARDLVLRSAHPDALRPGLLDACIAPAAERLHAAVMRGWTGEPDAVEFGAAQGRAPRVSVVVPLYRTLRFLRFQIAAFARDPGVRGAADLVFVLDSPEQRHEVEPLLRGLSALHGGLGLRLAVMPGNRGYAAACNAGAALARADTLLFLNSDVLPAAPGWLPPLLEPLRRDRALAAIGPKLLFEDGSVQHAGMVFRQDAAGEWLNDHRCKGFPRSHPDAARGGPVPAVTGAALCVRRAAFEAAGGFDTGYVIGDFEDSDLCLKLRAAGGEIAYEPASELFHFERQSVSAHEGHSRTLAGAYNRRRHHRRWDAAMAALMARFPEGA</sequence>
<evidence type="ECO:0008006" key="3">
    <source>
        <dbReference type="Google" id="ProtNLM"/>
    </source>
</evidence>
<reference evidence="2" key="1">
    <citation type="journal article" date="2019" name="Int. J. Syst. Evol. Microbiol.">
        <title>The Global Catalogue of Microorganisms (GCM) 10K type strain sequencing project: providing services to taxonomists for standard genome sequencing and annotation.</title>
        <authorList>
            <consortium name="The Broad Institute Genomics Platform"/>
            <consortium name="The Broad Institute Genome Sequencing Center for Infectious Disease"/>
            <person name="Wu L."/>
            <person name="Ma J."/>
        </authorList>
    </citation>
    <scope>NUCLEOTIDE SEQUENCE [LARGE SCALE GENOMIC DNA]</scope>
    <source>
        <strain evidence="2">JCM 9933</strain>
    </source>
</reference>
<dbReference type="PANTHER" id="PTHR43179:SF7">
    <property type="entry name" value="RHAMNOSYLTRANSFERASE WBBL"/>
    <property type="match status" value="1"/>
</dbReference>
<dbReference type="Proteomes" id="UP001501588">
    <property type="component" value="Unassembled WGS sequence"/>
</dbReference>
<dbReference type="RefSeq" id="WP_343897945.1">
    <property type="nucleotide sequence ID" value="NZ_BAAAFZ010000095.1"/>
</dbReference>
<dbReference type="Pfam" id="PF13641">
    <property type="entry name" value="Glyco_tranf_2_3"/>
    <property type="match status" value="1"/>
</dbReference>
<dbReference type="EMBL" id="BAAAFZ010000095">
    <property type="protein sequence ID" value="GAA0604532.1"/>
    <property type="molecule type" value="Genomic_DNA"/>
</dbReference>
<evidence type="ECO:0000313" key="2">
    <source>
        <dbReference type="Proteomes" id="UP001501588"/>
    </source>
</evidence>